<dbReference type="SMART" id="SM00086">
    <property type="entry name" value="PAC"/>
    <property type="match status" value="2"/>
</dbReference>
<dbReference type="InterPro" id="IPR013655">
    <property type="entry name" value="PAS_fold_3"/>
</dbReference>
<dbReference type="InterPro" id="IPR029787">
    <property type="entry name" value="Nucleotide_cyclase"/>
</dbReference>
<dbReference type="InterPro" id="IPR043128">
    <property type="entry name" value="Rev_trsase/Diguanyl_cyclase"/>
</dbReference>
<name>A0AAU7DKY9_9BACT</name>
<evidence type="ECO:0000259" key="1">
    <source>
        <dbReference type="PROSITE" id="PS50112"/>
    </source>
</evidence>
<dbReference type="InterPro" id="IPR001633">
    <property type="entry name" value="EAL_dom"/>
</dbReference>
<organism evidence="5">
    <name type="scientific">Telmatobacter sp. DSM 110680</name>
    <dbReference type="NCBI Taxonomy" id="3036704"/>
    <lineage>
        <taxon>Bacteria</taxon>
        <taxon>Pseudomonadati</taxon>
        <taxon>Acidobacteriota</taxon>
        <taxon>Terriglobia</taxon>
        <taxon>Terriglobales</taxon>
        <taxon>Acidobacteriaceae</taxon>
        <taxon>Telmatobacter</taxon>
    </lineage>
</organism>
<dbReference type="InterPro" id="IPR001610">
    <property type="entry name" value="PAC"/>
</dbReference>
<feature type="domain" description="PAC" evidence="2">
    <location>
        <begin position="214"/>
        <end position="264"/>
    </location>
</feature>
<feature type="domain" description="PAS" evidence="1">
    <location>
        <begin position="140"/>
        <end position="189"/>
    </location>
</feature>
<evidence type="ECO:0000259" key="3">
    <source>
        <dbReference type="PROSITE" id="PS50883"/>
    </source>
</evidence>
<dbReference type="Pfam" id="PF13426">
    <property type="entry name" value="PAS_9"/>
    <property type="match status" value="1"/>
</dbReference>
<dbReference type="AlphaFoldDB" id="A0AAU7DKY9"/>
<dbReference type="InterPro" id="IPR000014">
    <property type="entry name" value="PAS"/>
</dbReference>
<feature type="domain" description="PAC" evidence="2">
    <location>
        <begin position="79"/>
        <end position="131"/>
    </location>
</feature>
<dbReference type="InterPro" id="IPR052155">
    <property type="entry name" value="Biofilm_reg_signaling"/>
</dbReference>
<dbReference type="PANTHER" id="PTHR44757">
    <property type="entry name" value="DIGUANYLATE CYCLASE DGCP"/>
    <property type="match status" value="1"/>
</dbReference>
<dbReference type="NCBIfam" id="TIGR00254">
    <property type="entry name" value="GGDEF"/>
    <property type="match status" value="1"/>
</dbReference>
<evidence type="ECO:0000313" key="5">
    <source>
        <dbReference type="EMBL" id="XBH17743.1"/>
    </source>
</evidence>
<dbReference type="PROSITE" id="PS50112">
    <property type="entry name" value="PAS"/>
    <property type="match status" value="2"/>
</dbReference>
<dbReference type="InterPro" id="IPR000160">
    <property type="entry name" value="GGDEF_dom"/>
</dbReference>
<dbReference type="CDD" id="cd00130">
    <property type="entry name" value="PAS"/>
    <property type="match status" value="2"/>
</dbReference>
<proteinExistence type="predicted"/>
<dbReference type="Pfam" id="PF00563">
    <property type="entry name" value="EAL"/>
    <property type="match status" value="1"/>
</dbReference>
<dbReference type="EMBL" id="CP121196">
    <property type="protein sequence ID" value="XBH17743.1"/>
    <property type="molecule type" value="Genomic_DNA"/>
</dbReference>
<dbReference type="PROSITE" id="PS50113">
    <property type="entry name" value="PAC"/>
    <property type="match status" value="2"/>
</dbReference>
<dbReference type="Pfam" id="PF00990">
    <property type="entry name" value="GGDEF"/>
    <property type="match status" value="1"/>
</dbReference>
<dbReference type="Gene3D" id="3.30.70.270">
    <property type="match status" value="1"/>
</dbReference>
<dbReference type="Gene3D" id="3.20.20.450">
    <property type="entry name" value="EAL domain"/>
    <property type="match status" value="1"/>
</dbReference>
<evidence type="ECO:0000259" key="2">
    <source>
        <dbReference type="PROSITE" id="PS50113"/>
    </source>
</evidence>
<gene>
    <name evidence="5" type="ORF">P8935_00070</name>
</gene>
<feature type="domain" description="EAL" evidence="3">
    <location>
        <begin position="443"/>
        <end position="691"/>
    </location>
</feature>
<dbReference type="InterPro" id="IPR000700">
    <property type="entry name" value="PAS-assoc_C"/>
</dbReference>
<dbReference type="PROSITE" id="PS50883">
    <property type="entry name" value="EAL"/>
    <property type="match status" value="1"/>
</dbReference>
<reference evidence="5" key="1">
    <citation type="submission" date="2023-03" db="EMBL/GenBank/DDBJ databases">
        <title>Edaphobacter sp.</title>
        <authorList>
            <person name="Huber K.J."/>
            <person name="Papendorf J."/>
            <person name="Pilke C."/>
            <person name="Bunk B."/>
            <person name="Sproeer C."/>
            <person name="Pester M."/>
        </authorList>
    </citation>
    <scope>NUCLEOTIDE SEQUENCE</scope>
    <source>
        <strain evidence="5">DSM 110680</strain>
    </source>
</reference>
<dbReference type="InterPro" id="IPR035919">
    <property type="entry name" value="EAL_sf"/>
</dbReference>
<dbReference type="Pfam" id="PF08447">
    <property type="entry name" value="PAS_3"/>
    <property type="match status" value="1"/>
</dbReference>
<dbReference type="CDD" id="cd01949">
    <property type="entry name" value="GGDEF"/>
    <property type="match status" value="1"/>
</dbReference>
<dbReference type="SUPFAM" id="SSF55785">
    <property type="entry name" value="PYP-like sensor domain (PAS domain)"/>
    <property type="match status" value="2"/>
</dbReference>
<dbReference type="SMART" id="SM00267">
    <property type="entry name" value="GGDEF"/>
    <property type="match status" value="1"/>
</dbReference>
<evidence type="ECO:0000259" key="4">
    <source>
        <dbReference type="PROSITE" id="PS50887"/>
    </source>
</evidence>
<dbReference type="FunFam" id="3.20.20.450:FF:000001">
    <property type="entry name" value="Cyclic di-GMP phosphodiesterase yahA"/>
    <property type="match status" value="1"/>
</dbReference>
<dbReference type="SUPFAM" id="SSF55073">
    <property type="entry name" value="Nucleotide cyclase"/>
    <property type="match status" value="1"/>
</dbReference>
<accession>A0AAU7DKY9</accession>
<dbReference type="PANTHER" id="PTHR44757:SF2">
    <property type="entry name" value="BIOFILM ARCHITECTURE MAINTENANCE PROTEIN MBAA"/>
    <property type="match status" value="1"/>
</dbReference>
<feature type="domain" description="GGDEF" evidence="4">
    <location>
        <begin position="296"/>
        <end position="434"/>
    </location>
</feature>
<feature type="domain" description="PAS" evidence="1">
    <location>
        <begin position="10"/>
        <end position="75"/>
    </location>
</feature>
<dbReference type="NCBIfam" id="TIGR00229">
    <property type="entry name" value="sensory_box"/>
    <property type="match status" value="2"/>
</dbReference>
<dbReference type="RefSeq" id="WP_348262968.1">
    <property type="nucleotide sequence ID" value="NZ_CP121196.1"/>
</dbReference>
<dbReference type="SMART" id="SM00091">
    <property type="entry name" value="PAS"/>
    <property type="match status" value="2"/>
</dbReference>
<dbReference type="InterPro" id="IPR035965">
    <property type="entry name" value="PAS-like_dom_sf"/>
</dbReference>
<dbReference type="Gene3D" id="3.30.450.20">
    <property type="entry name" value="PAS domain"/>
    <property type="match status" value="2"/>
</dbReference>
<dbReference type="CDD" id="cd01948">
    <property type="entry name" value="EAL"/>
    <property type="match status" value="1"/>
</dbReference>
<dbReference type="PROSITE" id="PS50887">
    <property type="entry name" value="GGDEF"/>
    <property type="match status" value="1"/>
</dbReference>
<dbReference type="SUPFAM" id="SSF141868">
    <property type="entry name" value="EAL domain-like"/>
    <property type="match status" value="1"/>
</dbReference>
<sequence length="691" mass="76771">MSDKPTLESRNFLEQATVGIVHATPEGHILRCNAEFAEIIGYPREEVRGLMLQEITPDEDGAQALSSFQKLWTGASDALSLEIRLIRKDGTLTWSKLTVSLLRDREGWPSHLLAHVEAIKDRKSVESANVALAEPATQVKEDRYRTTFETSPDGVLIARAEDGRIVEANPALLNILQFSREEVIGHTSLELDIWADESDTFKIAEALHDNAAARDLEVRLRRRNGEVFWGQLSASYADFDGESCVISYIRDVSAAKADEEKIRNLAFYDTLTGLPNRRLLWERLRQALISSIRSGSKHALLFVDLDGFKSLNDTLGHHIGDLLLQETGRRIAACVREVDTVARLGGDEFVIILEDLSQIAEIAAAQARTVGGKILAAIDQPFLLEGRECHTTSSMGITVFGNQSESTNEVLQQADIAMYQAKAAGRNAMFFFAPALQASVNARVAMERDLRAAIRENQFSLFYQPQLDRGLLTGAEALIRWNHPTRGLVSPQEFVPLAEETGLIFPMGSWVMETACMQIAAWASRKEGEHLSVAVNVSAREFRQPKFVDHVLTALDRTGANPKNLKIELSETMFAENIEDVIARMNKLRTYGIRFSLEDFGTGYSSMAYLKRLPLDQIKIDRAFVNDILKDPISGAIAQAIISFGKAMGLSVIAEGVETEEQRAFLAKLGCHSFQGYLFSHPLPLGQFYES</sequence>
<protein>
    <submittedName>
        <fullName evidence="5">EAL domain-containing protein</fullName>
    </submittedName>
</protein>
<dbReference type="SMART" id="SM00052">
    <property type="entry name" value="EAL"/>
    <property type="match status" value="1"/>
</dbReference>